<keyword evidence="1" id="KW-1133">Transmembrane helix</keyword>
<gene>
    <name evidence="2" type="ORF">ACFMB1_16255</name>
</gene>
<dbReference type="EMBL" id="JBHPON010000002">
    <property type="protein sequence ID" value="MFC6037109.1"/>
    <property type="molecule type" value="Genomic_DNA"/>
</dbReference>
<evidence type="ECO:0008006" key="4">
    <source>
        <dbReference type="Google" id="ProtNLM"/>
    </source>
</evidence>
<proteinExistence type="predicted"/>
<reference evidence="2 3" key="1">
    <citation type="submission" date="2024-09" db="EMBL/GenBank/DDBJ databases">
        <authorList>
            <person name="Zhang Z.-H."/>
        </authorList>
    </citation>
    <scope>NUCLEOTIDE SEQUENCE [LARGE SCALE GENOMIC DNA]</scope>
    <source>
        <strain evidence="2 3">HHTR114</strain>
    </source>
</reference>
<evidence type="ECO:0000313" key="3">
    <source>
        <dbReference type="Proteomes" id="UP001596116"/>
    </source>
</evidence>
<protein>
    <recommendedName>
        <fullName evidence="4">Signal peptide-containing protein</fullName>
    </recommendedName>
</protein>
<dbReference type="Proteomes" id="UP001596116">
    <property type="component" value="Unassembled WGS sequence"/>
</dbReference>
<evidence type="ECO:0000313" key="2">
    <source>
        <dbReference type="EMBL" id="MFC6037109.1"/>
    </source>
</evidence>
<keyword evidence="3" id="KW-1185">Reference proteome</keyword>
<sequence length="179" mass="19760">MKKIMLFPILIAFACAVAGFYGALHNQISYTVSPSYFHDFKFDQFLIEPDLRNRLGASIVGWGASWWMGFLIGLPIYIMGLFVRGAGRFVKAFIKVASVVVVTTLFVGVTALGVSFLTVTEEMLPGWMQYFSVYDPVAFARAGTMHNFSYIGGIVGLFAGVAVMSREIFISKKHSISSK</sequence>
<organism evidence="2 3">
    <name type="scientific">Hyphococcus aureus</name>
    <dbReference type="NCBI Taxonomy" id="2666033"/>
    <lineage>
        <taxon>Bacteria</taxon>
        <taxon>Pseudomonadati</taxon>
        <taxon>Pseudomonadota</taxon>
        <taxon>Alphaproteobacteria</taxon>
        <taxon>Parvularculales</taxon>
        <taxon>Parvularculaceae</taxon>
        <taxon>Hyphococcus</taxon>
    </lineage>
</organism>
<dbReference type="PROSITE" id="PS51257">
    <property type="entry name" value="PROKAR_LIPOPROTEIN"/>
    <property type="match status" value="1"/>
</dbReference>
<dbReference type="RefSeq" id="WP_379881647.1">
    <property type="nucleotide sequence ID" value="NZ_JBHPON010000002.1"/>
</dbReference>
<feature type="transmembrane region" description="Helical" evidence="1">
    <location>
        <begin position="64"/>
        <end position="84"/>
    </location>
</feature>
<comment type="caution">
    <text evidence="2">The sequence shown here is derived from an EMBL/GenBank/DDBJ whole genome shotgun (WGS) entry which is preliminary data.</text>
</comment>
<accession>A0ABW1KYY4</accession>
<evidence type="ECO:0000256" key="1">
    <source>
        <dbReference type="SAM" id="Phobius"/>
    </source>
</evidence>
<feature type="transmembrane region" description="Helical" evidence="1">
    <location>
        <begin position="148"/>
        <end position="169"/>
    </location>
</feature>
<keyword evidence="1" id="KW-0472">Membrane</keyword>
<keyword evidence="1" id="KW-0812">Transmembrane</keyword>
<name>A0ABW1KYY4_9PROT</name>
<feature type="transmembrane region" description="Helical" evidence="1">
    <location>
        <begin position="96"/>
        <end position="119"/>
    </location>
</feature>